<keyword evidence="10" id="KW-1185">Reference proteome</keyword>
<dbReference type="SUPFAM" id="SSF55781">
    <property type="entry name" value="GAF domain-like"/>
    <property type="match status" value="1"/>
</dbReference>
<dbReference type="SMART" id="SM00052">
    <property type="entry name" value="EAL"/>
    <property type="match status" value="1"/>
</dbReference>
<dbReference type="InterPro" id="IPR035965">
    <property type="entry name" value="PAS-like_dom_sf"/>
</dbReference>
<feature type="domain" description="PAS" evidence="4">
    <location>
        <begin position="520"/>
        <end position="590"/>
    </location>
</feature>
<evidence type="ECO:0000259" key="5">
    <source>
        <dbReference type="PROSITE" id="PS50113"/>
    </source>
</evidence>
<feature type="coiled-coil region" evidence="2">
    <location>
        <begin position="295"/>
        <end position="330"/>
    </location>
</feature>
<feature type="domain" description="CBS" evidence="8">
    <location>
        <begin position="169"/>
        <end position="227"/>
    </location>
</feature>
<dbReference type="CDD" id="cd04620">
    <property type="entry name" value="CBS_two-component_sensor_histidine_kinase_repeat1"/>
    <property type="match status" value="1"/>
</dbReference>
<evidence type="ECO:0000256" key="1">
    <source>
        <dbReference type="PROSITE-ProRule" id="PRU00703"/>
    </source>
</evidence>
<dbReference type="PANTHER" id="PTHR44757:SF2">
    <property type="entry name" value="BIOFILM ARCHITECTURE MAINTENANCE PROTEIN MBAA"/>
    <property type="match status" value="1"/>
</dbReference>
<dbReference type="Proteomes" id="UP000658514">
    <property type="component" value="Unassembled WGS sequence"/>
</dbReference>
<dbReference type="SMART" id="SM00086">
    <property type="entry name" value="PAC"/>
    <property type="match status" value="1"/>
</dbReference>
<dbReference type="SMART" id="SM00065">
    <property type="entry name" value="GAF"/>
    <property type="match status" value="1"/>
</dbReference>
<dbReference type="InterPro" id="IPR029787">
    <property type="entry name" value="Nucleotide_cyclase"/>
</dbReference>
<dbReference type="Pfam" id="PF01590">
    <property type="entry name" value="GAF"/>
    <property type="match status" value="1"/>
</dbReference>
<evidence type="ECO:0000313" key="9">
    <source>
        <dbReference type="EMBL" id="MBD2196400.1"/>
    </source>
</evidence>
<feature type="domain" description="PAC" evidence="5">
    <location>
        <begin position="593"/>
        <end position="645"/>
    </location>
</feature>
<evidence type="ECO:0000313" key="10">
    <source>
        <dbReference type="Proteomes" id="UP000658514"/>
    </source>
</evidence>
<dbReference type="PROSITE" id="PS50046">
    <property type="entry name" value="PHYTOCHROME_2"/>
    <property type="match status" value="1"/>
</dbReference>
<dbReference type="InterPro" id="IPR029016">
    <property type="entry name" value="GAF-like_dom_sf"/>
</dbReference>
<reference evidence="9 10" key="1">
    <citation type="journal article" date="2020" name="ISME J.">
        <title>Comparative genomics reveals insights into cyanobacterial evolution and habitat adaptation.</title>
        <authorList>
            <person name="Chen M.Y."/>
            <person name="Teng W.K."/>
            <person name="Zhao L."/>
            <person name="Hu C.X."/>
            <person name="Zhou Y.K."/>
            <person name="Han B.P."/>
            <person name="Song L.R."/>
            <person name="Shu W.S."/>
        </authorList>
    </citation>
    <scope>NUCLEOTIDE SEQUENCE [LARGE SCALE GENOMIC DNA]</scope>
    <source>
        <strain evidence="9 10">FACHB-288</strain>
    </source>
</reference>
<dbReference type="Gene3D" id="3.30.450.20">
    <property type="entry name" value="PAS domain"/>
    <property type="match status" value="1"/>
</dbReference>
<dbReference type="Gene3D" id="3.30.70.270">
    <property type="match status" value="1"/>
</dbReference>
<dbReference type="CDD" id="cd01949">
    <property type="entry name" value="GGDEF"/>
    <property type="match status" value="1"/>
</dbReference>
<dbReference type="PROSITE" id="PS50112">
    <property type="entry name" value="PAS"/>
    <property type="match status" value="1"/>
</dbReference>
<dbReference type="InterPro" id="IPR046342">
    <property type="entry name" value="CBS_dom_sf"/>
</dbReference>
<dbReference type="InterPro" id="IPR035919">
    <property type="entry name" value="EAL_sf"/>
</dbReference>
<feature type="domain" description="EAL" evidence="6">
    <location>
        <begin position="827"/>
        <end position="1083"/>
    </location>
</feature>
<dbReference type="SUPFAM" id="SSF141868">
    <property type="entry name" value="EAL domain-like"/>
    <property type="match status" value="1"/>
</dbReference>
<accession>A0ABR8A8S5</accession>
<dbReference type="PROSITE" id="PS50883">
    <property type="entry name" value="EAL"/>
    <property type="match status" value="1"/>
</dbReference>
<dbReference type="InterPro" id="IPR000014">
    <property type="entry name" value="PAS"/>
</dbReference>
<dbReference type="InterPro" id="IPR052155">
    <property type="entry name" value="Biofilm_reg_signaling"/>
</dbReference>
<keyword evidence="1" id="KW-0129">CBS domain</keyword>
<dbReference type="NCBIfam" id="TIGR00254">
    <property type="entry name" value="GGDEF"/>
    <property type="match status" value="1"/>
</dbReference>
<dbReference type="PROSITE" id="PS50113">
    <property type="entry name" value="PAC"/>
    <property type="match status" value="1"/>
</dbReference>
<dbReference type="Pfam" id="PF00563">
    <property type="entry name" value="EAL"/>
    <property type="match status" value="1"/>
</dbReference>
<dbReference type="InterPro" id="IPR000160">
    <property type="entry name" value="GGDEF_dom"/>
</dbReference>
<dbReference type="Gene3D" id="3.30.450.40">
    <property type="match status" value="1"/>
</dbReference>
<dbReference type="SUPFAM" id="SSF55785">
    <property type="entry name" value="PYP-like sensor domain (PAS domain)"/>
    <property type="match status" value="1"/>
</dbReference>
<organism evidence="9 10">
    <name type="scientific">Calothrix parietina FACHB-288</name>
    <dbReference type="NCBI Taxonomy" id="2692896"/>
    <lineage>
        <taxon>Bacteria</taxon>
        <taxon>Bacillati</taxon>
        <taxon>Cyanobacteriota</taxon>
        <taxon>Cyanophyceae</taxon>
        <taxon>Nostocales</taxon>
        <taxon>Calotrichaceae</taxon>
        <taxon>Calothrix</taxon>
    </lineage>
</organism>
<evidence type="ECO:0000259" key="4">
    <source>
        <dbReference type="PROSITE" id="PS50112"/>
    </source>
</evidence>
<evidence type="ECO:0000259" key="8">
    <source>
        <dbReference type="PROSITE" id="PS51371"/>
    </source>
</evidence>
<dbReference type="InterPro" id="IPR003018">
    <property type="entry name" value="GAF"/>
</dbReference>
<dbReference type="PANTHER" id="PTHR44757">
    <property type="entry name" value="DIGUANYLATE CYCLASE DGCP"/>
    <property type="match status" value="1"/>
</dbReference>
<feature type="domain" description="CBS" evidence="8">
    <location>
        <begin position="102"/>
        <end position="162"/>
    </location>
</feature>
<gene>
    <name evidence="9" type="ORF">H6G24_12950</name>
</gene>
<feature type="domain" description="CBS" evidence="8">
    <location>
        <begin position="17"/>
        <end position="93"/>
    </location>
</feature>
<evidence type="ECO:0000259" key="6">
    <source>
        <dbReference type="PROSITE" id="PS50883"/>
    </source>
</evidence>
<dbReference type="SMART" id="SM00267">
    <property type="entry name" value="GGDEF"/>
    <property type="match status" value="1"/>
</dbReference>
<feature type="domain" description="CBS" evidence="8">
    <location>
        <begin position="236"/>
        <end position="294"/>
    </location>
</feature>
<dbReference type="NCBIfam" id="TIGR00229">
    <property type="entry name" value="sensory_box"/>
    <property type="match status" value="1"/>
</dbReference>
<dbReference type="InterPro" id="IPR013655">
    <property type="entry name" value="PAS_fold_3"/>
</dbReference>
<feature type="domain" description="Phytochrome chromophore attachment site" evidence="3">
    <location>
        <begin position="353"/>
        <end position="489"/>
    </location>
</feature>
<dbReference type="CDD" id="cd17774">
    <property type="entry name" value="CBS_two-component_sensor_histidine_kinase_repeat2"/>
    <property type="match status" value="1"/>
</dbReference>
<dbReference type="SUPFAM" id="SSF55073">
    <property type="entry name" value="Nucleotide cyclase"/>
    <property type="match status" value="1"/>
</dbReference>
<dbReference type="InterPro" id="IPR000644">
    <property type="entry name" value="CBS_dom"/>
</dbReference>
<name>A0ABR8A8S5_9CYAN</name>
<dbReference type="SMART" id="SM00116">
    <property type="entry name" value="CBS"/>
    <property type="match status" value="4"/>
</dbReference>
<dbReference type="Gene3D" id="3.10.580.10">
    <property type="entry name" value="CBS-domain"/>
    <property type="match status" value="2"/>
</dbReference>
<dbReference type="CDD" id="cd00130">
    <property type="entry name" value="PAS"/>
    <property type="match status" value="1"/>
</dbReference>
<sequence length="1092" mass="123129">MILSSTALTAADLESAIVRNPLIVSPDTPVSVAIAQMSGIRAVCSSTRAADTEIAVLHQEARSSCVLVVEDAKLLGIFTERDVVRLSCQKRSLEQLSIREVMTHPVITWQASAFTNLFVAVNLLQQYNIRHLPLLNEQQQIVGLLTHESLRQLSRPIDLLQLRLVRDVMSSQVICAPPDVSMLTITRLMAENQVSSVVIVAEASVSLPIGIVTERDIVQFQALELDFELLQGQDVMSTPVFSVNQEDSLLIVQQIMQQYLVKRVVVVGKQGELLGIVTQTSILKVLNPLELNNLVEVLENRVLRLEAEKLELLQNRNAELEKQVQERTAILKAKAEREKLIATIATQIHSSLNLQDILQTTVNEVRSLLKCDRAAIWQFQPDWKLVVVAESVANGCDSLTGKEIYDACYTPNWLTSDRKERVRVVEDIYTTPMSDCHRQLLKSLYTRAKILVPIIEGDNLWGLLNVVEGEKPRQWEAEEIKLMQQLSTQVAIAIQQATAYQNLQTELAERQRTETDLRQSEQRYISLAAAVPVGIFRTDTQGNYHYVNEHWCQITGLTPQETAATGWIKGLHPEDRQKVTTEWNAALQENRSFQLEYRFQHPDGKVTWVFGQAVAESEKPGEITGYIGTITDISDAYRQAAQRKHAEEQLTYNALHDALTDLPNRNMLMERLELAINRAQRVENYHFAVLFLDMDRFKIINDSLGHLAGDQLLRIISQKLKSKIRAMDLAARLGGDEFVILLENLEGIEEAIVVAERILTEFQSPLILNGYEFLITTSIGIVLGTARYHQASDLLRDSDIAMYQAKAQGKSCYKIFDAQMHAKALIRLNLEHEFCKALERKDFILYYQPIFDINTNHLIGFEALVRWQHPIWGFVPPAEFIPIAEETGLIVLLDNWVLYTACQQLATWQNQHPNLPPLKMSVNLSVPDLRKASLVRDIETILAETGVDGNCLTLEITETMLINNINDTLIVLEQLKTLGIQISIDDFGTGYSSLNYLHRLPADALKIDRSFINQMQAGNRNYQLIKTIITIGNQLGLAVIAEGIETQQQLQWLQELGCEFGQGYLFSPPLSAPKIEALFMNTGCSHISCQLQ</sequence>
<dbReference type="Pfam" id="PF08447">
    <property type="entry name" value="PAS_3"/>
    <property type="match status" value="1"/>
</dbReference>
<comment type="caution">
    <text evidence="9">The sequence shown here is derived from an EMBL/GenBank/DDBJ whole genome shotgun (WGS) entry which is preliminary data.</text>
</comment>
<feature type="domain" description="GGDEF" evidence="7">
    <location>
        <begin position="685"/>
        <end position="818"/>
    </location>
</feature>
<keyword evidence="2" id="KW-0175">Coiled coil</keyword>
<dbReference type="InterPro" id="IPR016132">
    <property type="entry name" value="Phyto_chromo_attachment"/>
</dbReference>
<dbReference type="InterPro" id="IPR043128">
    <property type="entry name" value="Rev_trsase/Diguanyl_cyclase"/>
</dbReference>
<dbReference type="InterPro" id="IPR000700">
    <property type="entry name" value="PAS-assoc_C"/>
</dbReference>
<dbReference type="SMART" id="SM00091">
    <property type="entry name" value="PAS"/>
    <property type="match status" value="1"/>
</dbReference>
<dbReference type="PROSITE" id="PS50887">
    <property type="entry name" value="GGDEF"/>
    <property type="match status" value="1"/>
</dbReference>
<evidence type="ECO:0000256" key="2">
    <source>
        <dbReference type="SAM" id="Coils"/>
    </source>
</evidence>
<dbReference type="Pfam" id="PF00990">
    <property type="entry name" value="GGDEF"/>
    <property type="match status" value="1"/>
</dbReference>
<proteinExistence type="predicted"/>
<dbReference type="EMBL" id="JACJQH010000017">
    <property type="protein sequence ID" value="MBD2196400.1"/>
    <property type="molecule type" value="Genomic_DNA"/>
</dbReference>
<dbReference type="Pfam" id="PF00571">
    <property type="entry name" value="CBS"/>
    <property type="match status" value="4"/>
</dbReference>
<dbReference type="PROSITE" id="PS51371">
    <property type="entry name" value="CBS"/>
    <property type="match status" value="4"/>
</dbReference>
<protein>
    <submittedName>
        <fullName evidence="9">EAL domain-containing protein</fullName>
    </submittedName>
</protein>
<dbReference type="CDD" id="cd01948">
    <property type="entry name" value="EAL"/>
    <property type="match status" value="1"/>
</dbReference>
<evidence type="ECO:0000259" key="7">
    <source>
        <dbReference type="PROSITE" id="PS50887"/>
    </source>
</evidence>
<dbReference type="Gene3D" id="3.20.20.450">
    <property type="entry name" value="EAL domain"/>
    <property type="match status" value="1"/>
</dbReference>
<dbReference type="InterPro" id="IPR001633">
    <property type="entry name" value="EAL_dom"/>
</dbReference>
<dbReference type="InterPro" id="IPR001610">
    <property type="entry name" value="PAC"/>
</dbReference>
<dbReference type="SUPFAM" id="SSF54631">
    <property type="entry name" value="CBS-domain pair"/>
    <property type="match status" value="2"/>
</dbReference>
<evidence type="ECO:0000259" key="3">
    <source>
        <dbReference type="PROSITE" id="PS50046"/>
    </source>
</evidence>